<dbReference type="Proteomes" id="UP000714817">
    <property type="component" value="Unassembled WGS sequence"/>
</dbReference>
<dbReference type="GO" id="GO:0006412">
    <property type="term" value="P:translation"/>
    <property type="evidence" value="ECO:0007669"/>
    <property type="project" value="UniProtKB-UniRule"/>
</dbReference>
<evidence type="ECO:0000256" key="4">
    <source>
        <dbReference type="ARBA" id="ARBA00022980"/>
    </source>
</evidence>
<dbReference type="PANTHER" id="PTHR10744">
    <property type="entry name" value="40S RIBOSOMAL PROTEIN S11 FAMILY MEMBER"/>
    <property type="match status" value="1"/>
</dbReference>
<dbReference type="PANTHER" id="PTHR10744:SF1">
    <property type="entry name" value="SMALL RIBOSOMAL SUBUNIT PROTEIN US17M"/>
    <property type="match status" value="1"/>
</dbReference>
<dbReference type="NCBIfam" id="NF004123">
    <property type="entry name" value="PRK05610.1"/>
    <property type="match status" value="1"/>
</dbReference>
<dbReference type="InterPro" id="IPR012340">
    <property type="entry name" value="NA-bd_OB-fold"/>
</dbReference>
<dbReference type="GO" id="GO:0003735">
    <property type="term" value="F:structural constituent of ribosome"/>
    <property type="evidence" value="ECO:0007669"/>
    <property type="project" value="InterPro"/>
</dbReference>
<protein>
    <recommendedName>
        <fullName evidence="6">Small ribosomal subunit protein uS17</fullName>
    </recommendedName>
</protein>
<dbReference type="InterPro" id="IPR019984">
    <property type="entry name" value="Ribosomal_uS17_bact/chlr"/>
</dbReference>
<comment type="function">
    <text evidence="6">One of the primary rRNA binding proteins, it binds specifically to the 5'-end of 16S ribosomal RNA.</text>
</comment>
<evidence type="ECO:0000313" key="8">
    <source>
        <dbReference type="Proteomes" id="UP000714817"/>
    </source>
</evidence>
<name>A0A955E1Z6_UNCKA</name>
<reference evidence="7" key="1">
    <citation type="submission" date="2020-04" db="EMBL/GenBank/DDBJ databases">
        <authorList>
            <person name="Zhang T."/>
        </authorList>
    </citation>
    <scope>NUCLEOTIDE SEQUENCE</scope>
    <source>
        <strain evidence="7">HKST-UBA80</strain>
    </source>
</reference>
<evidence type="ECO:0000256" key="1">
    <source>
        <dbReference type="ARBA" id="ARBA00010254"/>
    </source>
</evidence>
<keyword evidence="5 6" id="KW-0687">Ribonucleoprotein</keyword>
<evidence type="ECO:0000313" key="7">
    <source>
        <dbReference type="EMBL" id="MCA9302063.1"/>
    </source>
</evidence>
<proteinExistence type="inferred from homology"/>
<comment type="similarity">
    <text evidence="1 6">Belongs to the universal ribosomal protein uS17 family.</text>
</comment>
<sequence length="77" mass="8781">MPKKIFVGKVIADKMQKTVVVAVESPKRHPFYGKMLKNTMKYSARNIVNAKVGDNVKIVESRPYSKNVSWEVTEVLE</sequence>
<evidence type="ECO:0000256" key="6">
    <source>
        <dbReference type="HAMAP-Rule" id="MF_01345"/>
    </source>
</evidence>
<dbReference type="AlphaFoldDB" id="A0A955E1Z6"/>
<comment type="caution">
    <text evidence="7">The sequence shown here is derived from an EMBL/GenBank/DDBJ whole genome shotgun (WGS) entry which is preliminary data.</text>
</comment>
<evidence type="ECO:0000256" key="3">
    <source>
        <dbReference type="ARBA" id="ARBA00022884"/>
    </source>
</evidence>
<accession>A0A955E1Z6</accession>
<dbReference type="HAMAP" id="MF_01345_B">
    <property type="entry name" value="Ribosomal_uS17_B"/>
    <property type="match status" value="1"/>
</dbReference>
<dbReference type="GO" id="GO:0019843">
    <property type="term" value="F:rRNA binding"/>
    <property type="evidence" value="ECO:0007669"/>
    <property type="project" value="UniProtKB-UniRule"/>
</dbReference>
<dbReference type="CDD" id="cd00364">
    <property type="entry name" value="Ribosomal_uS17"/>
    <property type="match status" value="1"/>
</dbReference>
<dbReference type="EMBL" id="JAGQNY010000005">
    <property type="protein sequence ID" value="MCA9302063.1"/>
    <property type="molecule type" value="Genomic_DNA"/>
</dbReference>
<dbReference type="GO" id="GO:0022627">
    <property type="term" value="C:cytosolic small ribosomal subunit"/>
    <property type="evidence" value="ECO:0007669"/>
    <property type="project" value="TreeGrafter"/>
</dbReference>
<keyword evidence="3 6" id="KW-0694">RNA-binding</keyword>
<dbReference type="SUPFAM" id="SSF50249">
    <property type="entry name" value="Nucleic acid-binding proteins"/>
    <property type="match status" value="1"/>
</dbReference>
<reference evidence="7" key="2">
    <citation type="journal article" date="2021" name="Microbiome">
        <title>Successional dynamics and alternative stable states in a saline activated sludge microbial community over 9 years.</title>
        <authorList>
            <person name="Wang Y."/>
            <person name="Ye J."/>
            <person name="Ju F."/>
            <person name="Liu L."/>
            <person name="Boyd J.A."/>
            <person name="Deng Y."/>
            <person name="Parks D.H."/>
            <person name="Jiang X."/>
            <person name="Yin X."/>
            <person name="Woodcroft B.J."/>
            <person name="Tyson G.W."/>
            <person name="Hugenholtz P."/>
            <person name="Polz M.F."/>
            <person name="Zhang T."/>
        </authorList>
    </citation>
    <scope>NUCLEOTIDE SEQUENCE</scope>
    <source>
        <strain evidence="7">HKST-UBA80</strain>
    </source>
</reference>
<dbReference type="Pfam" id="PF00366">
    <property type="entry name" value="Ribosomal_S17"/>
    <property type="match status" value="1"/>
</dbReference>
<evidence type="ECO:0000256" key="2">
    <source>
        <dbReference type="ARBA" id="ARBA00022730"/>
    </source>
</evidence>
<evidence type="ECO:0000256" key="5">
    <source>
        <dbReference type="ARBA" id="ARBA00023274"/>
    </source>
</evidence>
<keyword evidence="4 6" id="KW-0689">Ribosomal protein</keyword>
<keyword evidence="2 6" id="KW-0699">rRNA-binding</keyword>
<dbReference type="PRINTS" id="PR00973">
    <property type="entry name" value="RIBOSOMALS17"/>
</dbReference>
<gene>
    <name evidence="6 7" type="primary">rpsQ</name>
    <name evidence="7" type="ORF">KDA10_01685</name>
</gene>
<organism evidence="7 8">
    <name type="scientific">candidate division WWE3 bacterium</name>
    <dbReference type="NCBI Taxonomy" id="2053526"/>
    <lineage>
        <taxon>Bacteria</taxon>
        <taxon>Katanobacteria</taxon>
    </lineage>
</organism>
<comment type="subunit">
    <text evidence="6">Part of the 30S ribosomal subunit.</text>
</comment>
<dbReference type="InterPro" id="IPR000266">
    <property type="entry name" value="Ribosomal_uS17"/>
</dbReference>
<dbReference type="Gene3D" id="2.40.50.140">
    <property type="entry name" value="Nucleic acid-binding proteins"/>
    <property type="match status" value="1"/>
</dbReference>